<protein>
    <submittedName>
        <fullName evidence="3">Phosphatase PAP2 family protein</fullName>
    </submittedName>
</protein>
<evidence type="ECO:0000256" key="1">
    <source>
        <dbReference type="SAM" id="Phobius"/>
    </source>
</evidence>
<dbReference type="InterPro" id="IPR000326">
    <property type="entry name" value="PAP2/HPO"/>
</dbReference>
<keyword evidence="1" id="KW-1133">Transmembrane helix</keyword>
<gene>
    <name evidence="3" type="ORF">F7231_15650</name>
</gene>
<feature type="transmembrane region" description="Helical" evidence="1">
    <location>
        <begin position="80"/>
        <end position="100"/>
    </location>
</feature>
<comment type="caution">
    <text evidence="3">The sequence shown here is derived from an EMBL/GenBank/DDBJ whole genome shotgun (WGS) entry which is preliminary data.</text>
</comment>
<dbReference type="Pfam" id="PF01569">
    <property type="entry name" value="PAP2"/>
    <property type="match status" value="1"/>
</dbReference>
<dbReference type="SUPFAM" id="SSF48317">
    <property type="entry name" value="Acid phosphatase/Vanadium-dependent haloperoxidase"/>
    <property type="match status" value="1"/>
</dbReference>
<keyword evidence="1" id="KW-0812">Transmembrane</keyword>
<dbReference type="SMART" id="SM00014">
    <property type="entry name" value="acidPPc"/>
    <property type="match status" value="1"/>
</dbReference>
<dbReference type="RefSeq" id="WP_085411267.1">
    <property type="nucleotide sequence ID" value="NZ_WAEL01000005.1"/>
</dbReference>
<feature type="domain" description="Phosphatidic acid phosphatase type 2/haloperoxidase" evidence="2">
    <location>
        <begin position="80"/>
        <end position="197"/>
    </location>
</feature>
<evidence type="ECO:0000259" key="2">
    <source>
        <dbReference type="SMART" id="SM00014"/>
    </source>
</evidence>
<keyword evidence="4" id="KW-1185">Reference proteome</keyword>
<dbReference type="Gene3D" id="1.20.144.10">
    <property type="entry name" value="Phosphatidic acid phosphatase type 2/haloperoxidase"/>
    <property type="match status" value="1"/>
</dbReference>
<accession>A0ABX0QNB1</accession>
<dbReference type="InterPro" id="IPR036938">
    <property type="entry name" value="PAP2/HPO_sf"/>
</dbReference>
<dbReference type="PANTHER" id="PTHR14969">
    <property type="entry name" value="SPHINGOSINE-1-PHOSPHATE PHOSPHOHYDROLASE"/>
    <property type="match status" value="1"/>
</dbReference>
<name>A0ABX0QNB1_9BACT</name>
<sequence length="212" mass="24200">MTLSSLFRANRPFFVTYLLLVFTVGILMVLYTKEQLIRFVNDHNSPIGDALFPYLTYLGDGGFVLVVGVLILVLNRRAGWLILASFAISGLISMFLKLVVFPERLRPVRYFEHSNWEYHLIKDLHINEYNSFPSGHTTSAFALYSMLAFLWQRKAWGWLCVFVGAVAGYSRVYLFQHFVEDTFAGSLLGTLTSIAVVLYYSKRFGELPTLGK</sequence>
<dbReference type="Proteomes" id="UP000606008">
    <property type="component" value="Unassembled WGS sequence"/>
</dbReference>
<evidence type="ECO:0000313" key="4">
    <source>
        <dbReference type="Proteomes" id="UP000606008"/>
    </source>
</evidence>
<feature type="transmembrane region" description="Helical" evidence="1">
    <location>
        <begin position="12"/>
        <end position="31"/>
    </location>
</feature>
<dbReference type="EMBL" id="WAEL01000005">
    <property type="protein sequence ID" value="NID11609.1"/>
    <property type="molecule type" value="Genomic_DNA"/>
</dbReference>
<feature type="transmembrane region" description="Helical" evidence="1">
    <location>
        <begin position="51"/>
        <end position="74"/>
    </location>
</feature>
<reference evidence="4" key="2">
    <citation type="submission" date="2023-07" db="EMBL/GenBank/DDBJ databases">
        <authorList>
            <person name="Jung D.-H."/>
        </authorList>
    </citation>
    <scope>NUCLEOTIDE SEQUENCE [LARGE SCALE GENOMIC DNA]</scope>
    <source>
        <strain evidence="4">JA-25</strain>
    </source>
</reference>
<proteinExistence type="predicted"/>
<feature type="transmembrane region" description="Helical" evidence="1">
    <location>
        <begin position="155"/>
        <end position="176"/>
    </location>
</feature>
<keyword evidence="1" id="KW-0472">Membrane</keyword>
<feature type="transmembrane region" description="Helical" evidence="1">
    <location>
        <begin position="182"/>
        <end position="200"/>
    </location>
</feature>
<organism evidence="3 4">
    <name type="scientific">Fibrivirga algicola</name>
    <dbReference type="NCBI Taxonomy" id="2950420"/>
    <lineage>
        <taxon>Bacteria</taxon>
        <taxon>Pseudomonadati</taxon>
        <taxon>Bacteroidota</taxon>
        <taxon>Cytophagia</taxon>
        <taxon>Cytophagales</taxon>
        <taxon>Spirosomataceae</taxon>
        <taxon>Fibrivirga</taxon>
    </lineage>
</organism>
<evidence type="ECO:0000313" key="3">
    <source>
        <dbReference type="EMBL" id="NID11609.1"/>
    </source>
</evidence>
<reference evidence="4" key="1">
    <citation type="submission" date="2019-09" db="EMBL/GenBank/DDBJ databases">
        <authorList>
            <person name="Jung D.-H."/>
        </authorList>
    </citation>
    <scope>NUCLEOTIDE SEQUENCE [LARGE SCALE GENOMIC DNA]</scope>
    <source>
        <strain evidence="4">JA-25</strain>
    </source>
</reference>
<dbReference type="PANTHER" id="PTHR14969:SF13">
    <property type="entry name" value="AT30094P"/>
    <property type="match status" value="1"/>
</dbReference>